<organism evidence="2 3">
    <name type="scientific">Gracilinema caldarium (strain ATCC 51460 / DSM 7334 / H1)</name>
    <name type="common">Treponema caldarium</name>
    <dbReference type="NCBI Taxonomy" id="744872"/>
    <lineage>
        <taxon>Bacteria</taxon>
        <taxon>Pseudomonadati</taxon>
        <taxon>Spirochaetota</taxon>
        <taxon>Spirochaetia</taxon>
        <taxon>Spirochaetales</taxon>
        <taxon>Breznakiellaceae</taxon>
        <taxon>Gracilinema</taxon>
    </lineage>
</organism>
<evidence type="ECO:0000313" key="2">
    <source>
        <dbReference type="EMBL" id="AEJ18680.1"/>
    </source>
</evidence>
<proteinExistence type="predicted"/>
<accession>F8F027</accession>
<feature type="transmembrane region" description="Helical" evidence="1">
    <location>
        <begin position="34"/>
        <end position="50"/>
    </location>
</feature>
<gene>
    <name evidence="2" type="ordered locus">Spica_0518</name>
</gene>
<dbReference type="AlphaFoldDB" id="F8F027"/>
<feature type="transmembrane region" description="Helical" evidence="1">
    <location>
        <begin position="86"/>
        <end position="112"/>
    </location>
</feature>
<keyword evidence="1" id="KW-0472">Membrane</keyword>
<protein>
    <submittedName>
        <fullName evidence="2">Uncharacterized protein</fullName>
    </submittedName>
</protein>
<evidence type="ECO:0000256" key="1">
    <source>
        <dbReference type="SAM" id="Phobius"/>
    </source>
</evidence>
<feature type="transmembrane region" description="Helical" evidence="1">
    <location>
        <begin position="9"/>
        <end position="28"/>
    </location>
</feature>
<dbReference type="HOGENOM" id="CLU_1354098_0_0_12"/>
<dbReference type="Proteomes" id="UP000000503">
    <property type="component" value="Chromosome"/>
</dbReference>
<reference evidence="3" key="1">
    <citation type="journal article" date="2013" name="Stand. Genomic Sci.">
        <title>Genome sequence of the thermophilic fresh-water bacterium Spirochaeta caldaria type strain (H1(T)), reclassification of Spirochaeta caldaria, Spirochaeta stenostrepta, and Spirochaeta zuelzerae in the genus Treponema as Treponema caldaria comb. nov., Treponema stenostrepta comb. nov., and Treponema zuelzerae comb. nov., and emendation of the genus Treponema.</title>
        <authorList>
            <person name="Abt B."/>
            <person name="Goker M."/>
            <person name="Scheuner C."/>
            <person name="Han C."/>
            <person name="Lu M."/>
            <person name="Misra M."/>
            <person name="Lapidus A."/>
            <person name="Nolan M."/>
            <person name="Lucas S."/>
            <person name="Hammon N."/>
            <person name="Deshpande S."/>
            <person name="Cheng J.F."/>
            <person name="Tapia R."/>
            <person name="Goodwin L.A."/>
            <person name="Pitluck S."/>
            <person name="Liolios K."/>
            <person name="Pagani I."/>
            <person name="Ivanova N."/>
            <person name="Mavromatis K."/>
            <person name="Mikhailova N."/>
            <person name="Huntemann M."/>
            <person name="Pati A."/>
            <person name="Chen A."/>
            <person name="Palaniappan K."/>
            <person name="Land M."/>
            <person name="Hauser L."/>
            <person name="Jeffries C.D."/>
            <person name="Rohde M."/>
            <person name="Spring S."/>
            <person name="Gronow S."/>
            <person name="Detter J.C."/>
            <person name="Bristow J."/>
            <person name="Eisen J.A."/>
            <person name="Markowitz V."/>
            <person name="Hugenholtz P."/>
            <person name="Kyrpides N.C."/>
            <person name="Woyke T."/>
            <person name="Klenk H.P."/>
        </authorList>
    </citation>
    <scope>NUCLEOTIDE SEQUENCE</scope>
    <source>
        <strain evidence="3">ATCC 51460 / DSM 7334 / H1</strain>
    </source>
</reference>
<feature type="transmembrane region" description="Helical" evidence="1">
    <location>
        <begin position="172"/>
        <end position="192"/>
    </location>
</feature>
<keyword evidence="1" id="KW-0812">Transmembrane</keyword>
<keyword evidence="3" id="KW-1185">Reference proteome</keyword>
<feature type="transmembrane region" description="Helical" evidence="1">
    <location>
        <begin position="133"/>
        <end position="152"/>
    </location>
</feature>
<evidence type="ECO:0000313" key="3">
    <source>
        <dbReference type="Proteomes" id="UP000000503"/>
    </source>
</evidence>
<sequence length="202" mass="22417">MKRLNSNDSLILLFAVSLFGIILLWGMMLFGKSPYWAFVSLFFIVVLINPPRRAVSLLTVYYAYYGIWFVFASMCGNRLVQALTNPLYFVSILYVFITFCTGMLAITLADSISSTRTKSKLVRPSYSLKKQTIVLLYILSTCSIIAIVLASGGFSRWVANPGDAFLNRAGSGLYVILSHFFTMLLAGGRAVTAPGRRGKTCR</sequence>
<name>F8F027_GRAC1</name>
<dbReference type="STRING" id="744872.Spica_0518"/>
<keyword evidence="1" id="KW-1133">Transmembrane helix</keyword>
<dbReference type="KEGG" id="scd:Spica_0518"/>
<dbReference type="EMBL" id="CP002868">
    <property type="protein sequence ID" value="AEJ18680.1"/>
    <property type="molecule type" value="Genomic_DNA"/>
</dbReference>